<feature type="domain" description="Acyl-CoA thioester hydrolase/bile acid-CoA amino acid N-acetyltransferase" evidence="3">
    <location>
        <begin position="14"/>
        <end position="133"/>
    </location>
</feature>
<dbReference type="InterPro" id="IPR042490">
    <property type="entry name" value="Thio_Ohase/BAAT_N"/>
</dbReference>
<name>A0A1Q5Q0N9_9ACTO</name>
<dbReference type="InterPro" id="IPR006862">
    <property type="entry name" value="Thio_Ohase/aa_AcTrfase"/>
</dbReference>
<accession>A0A1Q5Q0N9</accession>
<keyword evidence="6" id="KW-1185">Reference proteome</keyword>
<evidence type="ECO:0000256" key="1">
    <source>
        <dbReference type="ARBA" id="ARBA00006538"/>
    </source>
</evidence>
<dbReference type="RefSeq" id="WP_073717284.1">
    <property type="nucleotide sequence ID" value="NZ_MQVR01000074.1"/>
</dbReference>
<evidence type="ECO:0000313" key="5">
    <source>
        <dbReference type="EMBL" id="OKL53249.1"/>
    </source>
</evidence>
<feature type="active site" description="Charge relay system" evidence="2">
    <location>
        <position position="232"/>
    </location>
</feature>
<evidence type="ECO:0008006" key="7">
    <source>
        <dbReference type="Google" id="ProtNLM"/>
    </source>
</evidence>
<reference evidence="6" key="1">
    <citation type="submission" date="2016-12" db="EMBL/GenBank/DDBJ databases">
        <authorList>
            <person name="Meng X."/>
        </authorList>
    </citation>
    <scope>NUCLEOTIDE SEQUENCE [LARGE SCALE GENOMIC DNA]</scope>
    <source>
        <strain evidence="6">DSM 19116</strain>
    </source>
</reference>
<dbReference type="Pfam" id="PF08840">
    <property type="entry name" value="BAAT_C"/>
    <property type="match status" value="1"/>
</dbReference>
<dbReference type="SUPFAM" id="SSF53474">
    <property type="entry name" value="alpha/beta-Hydrolases"/>
    <property type="match status" value="1"/>
</dbReference>
<dbReference type="OrthoDB" id="4819815at2"/>
<dbReference type="Gene3D" id="2.60.40.2240">
    <property type="entry name" value="Acyl-CoA thioester hydrolase/BAAT N-terminal domain"/>
    <property type="match status" value="1"/>
</dbReference>
<dbReference type="Gene3D" id="3.40.50.1820">
    <property type="entry name" value="alpha/beta hydrolase"/>
    <property type="match status" value="1"/>
</dbReference>
<dbReference type="EMBL" id="MQVR01000074">
    <property type="protein sequence ID" value="OKL53249.1"/>
    <property type="molecule type" value="Genomic_DNA"/>
</dbReference>
<dbReference type="InterPro" id="IPR014940">
    <property type="entry name" value="BAAT_C"/>
</dbReference>
<evidence type="ECO:0000259" key="4">
    <source>
        <dbReference type="Pfam" id="PF08840"/>
    </source>
</evidence>
<proteinExistence type="inferred from homology"/>
<evidence type="ECO:0000256" key="2">
    <source>
        <dbReference type="PIRSR" id="PIRSR016521-1"/>
    </source>
</evidence>
<dbReference type="PANTHER" id="PTHR10824">
    <property type="entry name" value="ACYL-COENZYME A THIOESTERASE-RELATED"/>
    <property type="match status" value="1"/>
</dbReference>
<dbReference type="InterPro" id="IPR016662">
    <property type="entry name" value="Acyl-CoA_thioEstase_long-chain"/>
</dbReference>
<gene>
    <name evidence="5" type="ORF">BSZ39_10490</name>
</gene>
<feature type="active site" description="Charge relay system" evidence="2">
    <location>
        <position position="374"/>
    </location>
</feature>
<evidence type="ECO:0000313" key="6">
    <source>
        <dbReference type="Proteomes" id="UP000185628"/>
    </source>
</evidence>
<dbReference type="Pfam" id="PF04775">
    <property type="entry name" value="Bile_Hydr_Trans"/>
    <property type="match status" value="1"/>
</dbReference>
<dbReference type="PIRSF" id="PIRSF016521">
    <property type="entry name" value="Acyl-CoA_hydro"/>
    <property type="match status" value="1"/>
</dbReference>
<dbReference type="Proteomes" id="UP000185628">
    <property type="component" value="Unassembled WGS sequence"/>
</dbReference>
<dbReference type="PANTHER" id="PTHR10824:SF4">
    <property type="entry name" value="ACYL-COENZYME A THIOESTERASE 1-LIKE"/>
    <property type="match status" value="1"/>
</dbReference>
<dbReference type="GO" id="GO:0006631">
    <property type="term" value="P:fatty acid metabolic process"/>
    <property type="evidence" value="ECO:0007669"/>
    <property type="project" value="TreeGrafter"/>
</dbReference>
<comment type="caution">
    <text evidence="5">The sequence shown here is derived from an EMBL/GenBank/DDBJ whole genome shotgun (WGS) entry which is preliminary data.</text>
</comment>
<dbReference type="AlphaFoldDB" id="A0A1Q5Q0N9"/>
<sequence length="410" mass="45365">MVHFAPHVPHGLVDEPITAVLHEASPHQTLSVEVSTIDHEQRRWSRTLDVHADASGRLDLTQASQVDDGLGYDPHGLVHQLTPEEPARWTNQISFTLHPLTILIDVRDPATGDLLAATEFVRAFTGRDVIRHEWRTRTTTANLYQPTQGHDNRAVVVIPGAWGGFDWCNQIAALIASHGRPALALPYFDWRAEYGLPTGIDRIPLEYAQEAVRRLHAKPGIDPNWTSVIGMSKGAEFALAWASHDPSVDELIALSPTLYAWESVRENGTPPARSSWSFHGEPLPFLHFDADEEFYETLDKTLLQKFHDKAVEEAPSDTPARLPVELIKARTLLISQESDTLWPASRMGAEIVQAMQQSGAGAQVEHHIVPGRGHAMFAAGVPANDVDTSARINGLAQTAIWAQVREFLQI</sequence>
<dbReference type="GO" id="GO:0047617">
    <property type="term" value="F:fatty acyl-CoA hydrolase activity"/>
    <property type="evidence" value="ECO:0007669"/>
    <property type="project" value="TreeGrafter"/>
</dbReference>
<evidence type="ECO:0000259" key="3">
    <source>
        <dbReference type="Pfam" id="PF04775"/>
    </source>
</evidence>
<protein>
    <recommendedName>
        <fullName evidence="7">BAAT/Acyl-CoA thioester hydrolase C-terminal domain-containing protein</fullName>
    </recommendedName>
</protein>
<feature type="domain" description="BAAT/Acyl-CoA thioester hydrolase C-terminal" evidence="4">
    <location>
        <begin position="203"/>
        <end position="389"/>
    </location>
</feature>
<organism evidence="5 6">
    <name type="scientific">Bowdeniella nasicola</name>
    <dbReference type="NCBI Taxonomy" id="208480"/>
    <lineage>
        <taxon>Bacteria</taxon>
        <taxon>Bacillati</taxon>
        <taxon>Actinomycetota</taxon>
        <taxon>Actinomycetes</taxon>
        <taxon>Actinomycetales</taxon>
        <taxon>Actinomycetaceae</taxon>
        <taxon>Bowdeniella</taxon>
    </lineage>
</organism>
<feature type="active site" description="Charge relay system" evidence="2">
    <location>
        <position position="339"/>
    </location>
</feature>
<dbReference type="GO" id="GO:0006637">
    <property type="term" value="P:acyl-CoA metabolic process"/>
    <property type="evidence" value="ECO:0007669"/>
    <property type="project" value="InterPro"/>
</dbReference>
<dbReference type="InterPro" id="IPR029058">
    <property type="entry name" value="AB_hydrolase_fold"/>
</dbReference>
<comment type="similarity">
    <text evidence="1">Belongs to the C/M/P thioester hydrolase family.</text>
</comment>